<dbReference type="EMBL" id="JAGMWN010000012">
    <property type="protein sequence ID" value="MBP5858860.1"/>
    <property type="molecule type" value="Genomic_DNA"/>
</dbReference>
<dbReference type="SMART" id="SM01234">
    <property type="entry name" value="Haemolytic"/>
    <property type="match status" value="1"/>
</dbReference>
<comment type="function">
    <text evidence="1">Could be involved in insertion of integral membrane proteins into the membrane.</text>
</comment>
<protein>
    <recommendedName>
        <fullName evidence="1">Putative membrane protein insertion efficiency factor</fullName>
    </recommendedName>
</protein>
<gene>
    <name evidence="3" type="primary">yidD</name>
    <name evidence="3" type="ORF">KAJ83_17710</name>
</gene>
<evidence type="ECO:0000313" key="3">
    <source>
        <dbReference type="EMBL" id="MBP5858860.1"/>
    </source>
</evidence>
<dbReference type="Pfam" id="PF01809">
    <property type="entry name" value="YidD"/>
    <property type="match status" value="1"/>
</dbReference>
<comment type="subcellular location">
    <subcellularLocation>
        <location evidence="1">Cell membrane</location>
        <topology evidence="1">Peripheral membrane protein</topology>
        <orientation evidence="1">Cytoplasmic side</orientation>
    </subcellularLocation>
</comment>
<dbReference type="AlphaFoldDB" id="A0A8J7S245"/>
<dbReference type="Proteomes" id="UP000672602">
    <property type="component" value="Unassembled WGS sequence"/>
</dbReference>
<reference evidence="3" key="1">
    <citation type="submission" date="2021-04" db="EMBL/GenBank/DDBJ databases">
        <authorList>
            <person name="Zhang D.-C."/>
        </authorList>
    </citation>
    <scope>NUCLEOTIDE SEQUENCE</scope>
    <source>
        <strain evidence="3">CGMCC 1.15697</strain>
    </source>
</reference>
<dbReference type="PANTHER" id="PTHR33383">
    <property type="entry name" value="MEMBRANE PROTEIN INSERTION EFFICIENCY FACTOR-RELATED"/>
    <property type="match status" value="1"/>
</dbReference>
<dbReference type="NCBIfam" id="TIGR00278">
    <property type="entry name" value="membrane protein insertion efficiency factor YidD"/>
    <property type="match status" value="1"/>
</dbReference>
<evidence type="ECO:0000313" key="4">
    <source>
        <dbReference type="Proteomes" id="UP000672602"/>
    </source>
</evidence>
<dbReference type="InterPro" id="IPR002696">
    <property type="entry name" value="Membr_insert_effic_factor_YidD"/>
</dbReference>
<dbReference type="HAMAP" id="MF_00386">
    <property type="entry name" value="UPF0161_YidD"/>
    <property type="match status" value="1"/>
</dbReference>
<evidence type="ECO:0000256" key="1">
    <source>
        <dbReference type="HAMAP-Rule" id="MF_00386"/>
    </source>
</evidence>
<comment type="similarity">
    <text evidence="1">Belongs to the UPF0161 family.</text>
</comment>
<keyword evidence="4" id="KW-1185">Reference proteome</keyword>
<dbReference type="PANTHER" id="PTHR33383:SF1">
    <property type="entry name" value="MEMBRANE PROTEIN INSERTION EFFICIENCY FACTOR-RELATED"/>
    <property type="match status" value="1"/>
</dbReference>
<evidence type="ECO:0000256" key="2">
    <source>
        <dbReference type="SAM" id="MobiDB-lite"/>
    </source>
</evidence>
<dbReference type="GO" id="GO:0005886">
    <property type="term" value="C:plasma membrane"/>
    <property type="evidence" value="ECO:0007669"/>
    <property type="project" value="UniProtKB-SubCell"/>
</dbReference>
<feature type="region of interest" description="Disordered" evidence="2">
    <location>
        <begin position="56"/>
        <end position="76"/>
    </location>
</feature>
<keyword evidence="1" id="KW-0472">Membrane</keyword>
<proteinExistence type="inferred from homology"/>
<sequence length="76" mass="8199">MLALILLYRVTLSSVMGRTCRFLPSCSEYAAEAVRAHGAMRGGLLALKRIARCHPWGGSGYDPVPPTGDDTHRGGR</sequence>
<accession>A0A8J7S245</accession>
<comment type="caution">
    <text evidence="3">The sequence shown here is derived from an EMBL/GenBank/DDBJ whole genome shotgun (WGS) entry which is preliminary data.</text>
</comment>
<keyword evidence="1" id="KW-1003">Cell membrane</keyword>
<name>A0A8J7S245_9PROT</name>
<organism evidence="3 4">
    <name type="scientific">Marivibrio halodurans</name>
    <dbReference type="NCBI Taxonomy" id="2039722"/>
    <lineage>
        <taxon>Bacteria</taxon>
        <taxon>Pseudomonadati</taxon>
        <taxon>Pseudomonadota</taxon>
        <taxon>Alphaproteobacteria</taxon>
        <taxon>Rhodospirillales</taxon>
        <taxon>Rhodospirillaceae</taxon>
        <taxon>Marivibrio</taxon>
    </lineage>
</organism>